<reference evidence="2 3" key="1">
    <citation type="journal article" date="2019" name="Int. J. Syst. Evol. Microbiol.">
        <title>The Global Catalogue of Microorganisms (GCM) 10K type strain sequencing project: providing services to taxonomists for standard genome sequencing and annotation.</title>
        <authorList>
            <consortium name="The Broad Institute Genomics Platform"/>
            <consortium name="The Broad Institute Genome Sequencing Center for Infectious Disease"/>
            <person name="Wu L."/>
            <person name="Ma J."/>
        </authorList>
    </citation>
    <scope>NUCLEOTIDE SEQUENCE [LARGE SCALE GENOMIC DNA]</scope>
    <source>
        <strain evidence="2 3">CGMCC 1.12543</strain>
    </source>
</reference>
<dbReference type="AlphaFoldDB" id="A0ABD5RTN3"/>
<dbReference type="Gene3D" id="3.40.50.720">
    <property type="entry name" value="NAD(P)-binding Rossmann-like Domain"/>
    <property type="match status" value="1"/>
</dbReference>
<dbReference type="Pfam" id="PF01370">
    <property type="entry name" value="Epimerase"/>
    <property type="match status" value="1"/>
</dbReference>
<dbReference type="Proteomes" id="UP001596099">
    <property type="component" value="Unassembled WGS sequence"/>
</dbReference>
<evidence type="ECO:0000259" key="1">
    <source>
        <dbReference type="Pfam" id="PF01370"/>
    </source>
</evidence>
<organism evidence="2 3">
    <name type="scientific">Halomarina salina</name>
    <dbReference type="NCBI Taxonomy" id="1872699"/>
    <lineage>
        <taxon>Archaea</taxon>
        <taxon>Methanobacteriati</taxon>
        <taxon>Methanobacteriota</taxon>
        <taxon>Stenosarchaea group</taxon>
        <taxon>Halobacteria</taxon>
        <taxon>Halobacteriales</taxon>
        <taxon>Natronomonadaceae</taxon>
        <taxon>Halomarina</taxon>
    </lineage>
</organism>
<gene>
    <name evidence="2" type="ORF">ACFPYI_21945</name>
</gene>
<feature type="domain" description="NAD-dependent epimerase/dehydratase" evidence="1">
    <location>
        <begin position="4"/>
        <end position="237"/>
    </location>
</feature>
<protein>
    <submittedName>
        <fullName evidence="2">NAD-dependent epimerase/dehydratase family protein</fullName>
    </submittedName>
</protein>
<dbReference type="RefSeq" id="WP_247421048.1">
    <property type="nucleotide sequence ID" value="NZ_JALLGW010000004.1"/>
</dbReference>
<accession>A0ABD5RTN3</accession>
<dbReference type="InterPro" id="IPR036291">
    <property type="entry name" value="NAD(P)-bd_dom_sf"/>
</dbReference>
<evidence type="ECO:0000313" key="3">
    <source>
        <dbReference type="Proteomes" id="UP001596099"/>
    </source>
</evidence>
<dbReference type="EMBL" id="JBHSQH010000009">
    <property type="protein sequence ID" value="MFC5973992.1"/>
    <property type="molecule type" value="Genomic_DNA"/>
</dbReference>
<dbReference type="SUPFAM" id="SSF51735">
    <property type="entry name" value="NAD(P)-binding Rossmann-fold domains"/>
    <property type="match status" value="1"/>
</dbReference>
<name>A0ABD5RTN3_9EURY</name>
<dbReference type="InterPro" id="IPR001509">
    <property type="entry name" value="Epimerase_deHydtase"/>
</dbReference>
<sequence>MAYLITGGTGFLGARVAHRLVSRGEDVVLFDYAPVRDRITGIEDDVTLVRGDIRQVEQLARVFVEHDVTSIAHLASALTGTCSDQPPLAMSINAVGSANVLELASIHDVNRVVFASSLAAYGYVEYDEEREVDEKSPRWPNNLYGSTKVLKEDMGRHYAAENDMNVFGLRFGAIVGPGRAGGTPVVHLQDLFENPATGKPVTVTGAELKMNWLYVKDAAASIIQALDVSQQGFDMFNVRDRFMSVRAVAGLVAENVPDADITVVSEPDEDHYPYGTHPKLDDTKMREVLGFTPEVGLESGIQEYVRLTAEQS</sequence>
<dbReference type="CDD" id="cd08946">
    <property type="entry name" value="SDR_e"/>
    <property type="match status" value="1"/>
</dbReference>
<comment type="caution">
    <text evidence="2">The sequence shown here is derived from an EMBL/GenBank/DDBJ whole genome shotgun (WGS) entry which is preliminary data.</text>
</comment>
<dbReference type="PANTHER" id="PTHR43245">
    <property type="entry name" value="BIFUNCTIONAL POLYMYXIN RESISTANCE PROTEIN ARNA"/>
    <property type="match status" value="1"/>
</dbReference>
<keyword evidence="3" id="KW-1185">Reference proteome</keyword>
<proteinExistence type="predicted"/>
<evidence type="ECO:0000313" key="2">
    <source>
        <dbReference type="EMBL" id="MFC5973992.1"/>
    </source>
</evidence>
<dbReference type="InterPro" id="IPR050177">
    <property type="entry name" value="Lipid_A_modif_metabolic_enz"/>
</dbReference>